<dbReference type="AlphaFoldDB" id="W9Y416"/>
<evidence type="ECO:0000313" key="9">
    <source>
        <dbReference type="Proteomes" id="UP000019478"/>
    </source>
</evidence>
<comment type="caution">
    <text evidence="8">The sequence shown here is derived from an EMBL/GenBank/DDBJ whole genome shotgun (WGS) entry which is preliminary data.</text>
</comment>
<dbReference type="PANTHER" id="PTHR37534">
    <property type="entry name" value="TRANSCRIPTIONAL ACTIVATOR PROTEIN UGA3"/>
    <property type="match status" value="1"/>
</dbReference>
<dbReference type="Pfam" id="PF11951">
    <property type="entry name" value="Fungal_trans_2"/>
    <property type="match status" value="1"/>
</dbReference>
<evidence type="ECO:0000256" key="3">
    <source>
        <dbReference type="ARBA" id="ARBA00023125"/>
    </source>
</evidence>
<dbReference type="SUPFAM" id="SSF57701">
    <property type="entry name" value="Zn2/Cys6 DNA-binding domain"/>
    <property type="match status" value="1"/>
</dbReference>
<dbReference type="InterPro" id="IPR021858">
    <property type="entry name" value="Fun_TF"/>
</dbReference>
<sequence length="558" mass="62665">MSRSTQGCWTCRVRHKKCDETRPYCRACTSRNVQCHGYDRPEWLDSGPREQEYRNKIKRAINRNFKLKKRGLPQSTLAGDRCLTSSGTGDVGDVSEAHRARSRATESLQGPTGLKTQAHAQSPTKRVPLTWNPLEQSMASPGASLLSSRDAELLMHYFDHVFPLQFRFHPRDLNRGWLLWLLIRTGPLYHAALSLSALHQFTLRFHGEGDKFEELTLYHTNALRDLQLFLQQTQQGGGFNDRSGQIEILACGVSLISFELFRGGVSDWQPHLQALASIVASLQHNTGTDTSRSRRSEPSLRQGEETAEIGDSALPFLTAVVLWFDIVSCASTGLTPRLCYKVLIQDDHVNLEQVMGCENWAMIAIADLASLSVWKESARQANMPNVSDLLTRSQDIEAELEHGLARLDIQVHLDTNTIRRKGASIPEPPITHTVTRVFASAALVQLHTIMSGAIPSLPEVRGAVDRTIGALEQVRELQDMRGLIWPICISGCMAEPSRQAYFETLVRDILGNSEQDFGNSATILRVMKKCWESRLLDEDQQWDWKRAMSELNICALLV</sequence>
<dbReference type="Proteomes" id="UP000019478">
    <property type="component" value="Unassembled WGS sequence"/>
</dbReference>
<dbReference type="PROSITE" id="PS50048">
    <property type="entry name" value="ZN2_CY6_FUNGAL_2"/>
    <property type="match status" value="1"/>
</dbReference>
<keyword evidence="9" id="KW-1185">Reference proteome</keyword>
<dbReference type="Pfam" id="PF00172">
    <property type="entry name" value="Zn_clus"/>
    <property type="match status" value="1"/>
</dbReference>
<dbReference type="GO" id="GO:0008270">
    <property type="term" value="F:zinc ion binding"/>
    <property type="evidence" value="ECO:0007669"/>
    <property type="project" value="InterPro"/>
</dbReference>
<dbReference type="PROSITE" id="PS00463">
    <property type="entry name" value="ZN2_CY6_FUNGAL_1"/>
    <property type="match status" value="1"/>
</dbReference>
<dbReference type="eggNOG" id="ENOG502S3ZW">
    <property type="taxonomic scope" value="Eukaryota"/>
</dbReference>
<dbReference type="STRING" id="1182542.W9Y416"/>
<evidence type="ECO:0000313" key="8">
    <source>
        <dbReference type="EMBL" id="EXJ77214.1"/>
    </source>
</evidence>
<dbReference type="PANTHER" id="PTHR37534:SF26">
    <property type="entry name" value="TRANSCRIPTION FACTOR, PUTATIVE-RELATED"/>
    <property type="match status" value="1"/>
</dbReference>
<comment type="subcellular location">
    <subcellularLocation>
        <location evidence="1">Nucleus</location>
    </subcellularLocation>
</comment>
<keyword evidence="4" id="KW-0804">Transcription</keyword>
<dbReference type="GO" id="GO:0000981">
    <property type="term" value="F:DNA-binding transcription factor activity, RNA polymerase II-specific"/>
    <property type="evidence" value="ECO:0007669"/>
    <property type="project" value="InterPro"/>
</dbReference>
<keyword evidence="5" id="KW-0539">Nucleus</keyword>
<evidence type="ECO:0000256" key="2">
    <source>
        <dbReference type="ARBA" id="ARBA00023015"/>
    </source>
</evidence>
<dbReference type="OrthoDB" id="5213892at2759"/>
<evidence type="ECO:0000256" key="6">
    <source>
        <dbReference type="SAM" id="MobiDB-lite"/>
    </source>
</evidence>
<feature type="compositionally biased region" description="Polar residues" evidence="6">
    <location>
        <begin position="105"/>
        <end position="124"/>
    </location>
</feature>
<dbReference type="EMBL" id="AMGY01000011">
    <property type="protein sequence ID" value="EXJ77214.1"/>
    <property type="molecule type" value="Genomic_DNA"/>
</dbReference>
<accession>W9Y416</accession>
<gene>
    <name evidence="8" type="ORF">A1O3_10372</name>
</gene>
<dbReference type="GeneID" id="19174452"/>
<dbReference type="GO" id="GO:0045944">
    <property type="term" value="P:positive regulation of transcription by RNA polymerase II"/>
    <property type="evidence" value="ECO:0007669"/>
    <property type="project" value="TreeGrafter"/>
</dbReference>
<keyword evidence="2" id="KW-0805">Transcription regulation</keyword>
<dbReference type="GO" id="GO:0000976">
    <property type="term" value="F:transcription cis-regulatory region binding"/>
    <property type="evidence" value="ECO:0007669"/>
    <property type="project" value="TreeGrafter"/>
</dbReference>
<dbReference type="InterPro" id="IPR036864">
    <property type="entry name" value="Zn2-C6_fun-type_DNA-bd_sf"/>
</dbReference>
<feature type="compositionally biased region" description="Basic and acidic residues" evidence="6">
    <location>
        <begin position="291"/>
        <end position="304"/>
    </location>
</feature>
<organism evidence="8 9">
    <name type="scientific">Capronia epimyces CBS 606.96</name>
    <dbReference type="NCBI Taxonomy" id="1182542"/>
    <lineage>
        <taxon>Eukaryota</taxon>
        <taxon>Fungi</taxon>
        <taxon>Dikarya</taxon>
        <taxon>Ascomycota</taxon>
        <taxon>Pezizomycotina</taxon>
        <taxon>Eurotiomycetes</taxon>
        <taxon>Chaetothyriomycetidae</taxon>
        <taxon>Chaetothyriales</taxon>
        <taxon>Herpotrichiellaceae</taxon>
        <taxon>Capronia</taxon>
    </lineage>
</organism>
<feature type="region of interest" description="Disordered" evidence="6">
    <location>
        <begin position="88"/>
        <end position="125"/>
    </location>
</feature>
<dbReference type="InterPro" id="IPR001138">
    <property type="entry name" value="Zn2Cys6_DnaBD"/>
</dbReference>
<evidence type="ECO:0000259" key="7">
    <source>
        <dbReference type="PROSITE" id="PS50048"/>
    </source>
</evidence>
<proteinExistence type="predicted"/>
<dbReference type="CDD" id="cd00067">
    <property type="entry name" value="GAL4"/>
    <property type="match status" value="1"/>
</dbReference>
<evidence type="ECO:0000256" key="1">
    <source>
        <dbReference type="ARBA" id="ARBA00004123"/>
    </source>
</evidence>
<dbReference type="RefSeq" id="XP_007738652.1">
    <property type="nucleotide sequence ID" value="XM_007740462.1"/>
</dbReference>
<feature type="region of interest" description="Disordered" evidence="6">
    <location>
        <begin position="286"/>
        <end position="306"/>
    </location>
</feature>
<name>W9Y416_9EURO</name>
<feature type="domain" description="Zn(2)-C6 fungal-type" evidence="7">
    <location>
        <begin position="7"/>
        <end position="35"/>
    </location>
</feature>
<evidence type="ECO:0000256" key="4">
    <source>
        <dbReference type="ARBA" id="ARBA00023163"/>
    </source>
</evidence>
<dbReference type="SMART" id="SM00066">
    <property type="entry name" value="GAL4"/>
    <property type="match status" value="1"/>
</dbReference>
<dbReference type="GO" id="GO:0005634">
    <property type="term" value="C:nucleus"/>
    <property type="evidence" value="ECO:0007669"/>
    <property type="project" value="UniProtKB-SubCell"/>
</dbReference>
<keyword evidence="3" id="KW-0238">DNA-binding</keyword>
<evidence type="ECO:0000256" key="5">
    <source>
        <dbReference type="ARBA" id="ARBA00023242"/>
    </source>
</evidence>
<dbReference type="Gene3D" id="4.10.240.10">
    <property type="entry name" value="Zn(2)-C6 fungal-type DNA-binding domain"/>
    <property type="match status" value="1"/>
</dbReference>
<protein>
    <recommendedName>
        <fullName evidence="7">Zn(2)-C6 fungal-type domain-containing protein</fullName>
    </recommendedName>
</protein>
<dbReference type="HOGENOM" id="CLU_019313_0_0_1"/>
<reference evidence="8 9" key="1">
    <citation type="submission" date="2013-03" db="EMBL/GenBank/DDBJ databases">
        <title>The Genome Sequence of Capronia epimyces CBS 606.96.</title>
        <authorList>
            <consortium name="The Broad Institute Genomics Platform"/>
            <person name="Cuomo C."/>
            <person name="de Hoog S."/>
            <person name="Gorbushina A."/>
            <person name="Walker B."/>
            <person name="Young S.K."/>
            <person name="Zeng Q."/>
            <person name="Gargeya S."/>
            <person name="Fitzgerald M."/>
            <person name="Haas B."/>
            <person name="Abouelleil A."/>
            <person name="Allen A.W."/>
            <person name="Alvarado L."/>
            <person name="Arachchi H.M."/>
            <person name="Berlin A.M."/>
            <person name="Chapman S.B."/>
            <person name="Gainer-Dewar J."/>
            <person name="Goldberg J."/>
            <person name="Griggs A."/>
            <person name="Gujja S."/>
            <person name="Hansen M."/>
            <person name="Howarth C."/>
            <person name="Imamovic A."/>
            <person name="Ireland A."/>
            <person name="Larimer J."/>
            <person name="McCowan C."/>
            <person name="Murphy C."/>
            <person name="Pearson M."/>
            <person name="Poon T.W."/>
            <person name="Priest M."/>
            <person name="Roberts A."/>
            <person name="Saif S."/>
            <person name="Shea T."/>
            <person name="Sisk P."/>
            <person name="Sykes S."/>
            <person name="Wortman J."/>
            <person name="Nusbaum C."/>
            <person name="Birren B."/>
        </authorList>
    </citation>
    <scope>NUCLEOTIDE SEQUENCE [LARGE SCALE GENOMIC DNA]</scope>
    <source>
        <strain evidence="8 9">CBS 606.96</strain>
    </source>
</reference>